<feature type="compositionally biased region" description="Polar residues" evidence="1">
    <location>
        <begin position="7"/>
        <end position="34"/>
    </location>
</feature>
<gene>
    <name evidence="2" type="ORF">SVUK_LOCUS19820</name>
</gene>
<dbReference type="AlphaFoldDB" id="A0A3P7M0D9"/>
<dbReference type="EMBL" id="UYYB01133554">
    <property type="protein sequence ID" value="VDM84822.1"/>
    <property type="molecule type" value="Genomic_DNA"/>
</dbReference>
<evidence type="ECO:0000313" key="3">
    <source>
        <dbReference type="Proteomes" id="UP000270094"/>
    </source>
</evidence>
<organism evidence="2 3">
    <name type="scientific">Strongylus vulgaris</name>
    <name type="common">Blood worm</name>
    <dbReference type="NCBI Taxonomy" id="40348"/>
    <lineage>
        <taxon>Eukaryota</taxon>
        <taxon>Metazoa</taxon>
        <taxon>Ecdysozoa</taxon>
        <taxon>Nematoda</taxon>
        <taxon>Chromadorea</taxon>
        <taxon>Rhabditida</taxon>
        <taxon>Rhabditina</taxon>
        <taxon>Rhabditomorpha</taxon>
        <taxon>Strongyloidea</taxon>
        <taxon>Strongylidae</taxon>
        <taxon>Strongylus</taxon>
    </lineage>
</organism>
<evidence type="ECO:0000256" key="1">
    <source>
        <dbReference type="SAM" id="MobiDB-lite"/>
    </source>
</evidence>
<sequence>MTLHEPNITNLHPSEEAQISQMETRVPSEQTNMLNGERPDVFHNEYAQPEDLDRHTEMMAPAVDARVFERQV</sequence>
<evidence type="ECO:0000313" key="2">
    <source>
        <dbReference type="EMBL" id="VDM84822.1"/>
    </source>
</evidence>
<dbReference type="Proteomes" id="UP000270094">
    <property type="component" value="Unassembled WGS sequence"/>
</dbReference>
<protein>
    <submittedName>
        <fullName evidence="2">Uncharacterized protein</fullName>
    </submittedName>
</protein>
<reference evidence="2 3" key="1">
    <citation type="submission" date="2018-11" db="EMBL/GenBank/DDBJ databases">
        <authorList>
            <consortium name="Pathogen Informatics"/>
        </authorList>
    </citation>
    <scope>NUCLEOTIDE SEQUENCE [LARGE SCALE GENOMIC DNA]</scope>
</reference>
<keyword evidence="3" id="KW-1185">Reference proteome</keyword>
<dbReference type="OrthoDB" id="10039716at2759"/>
<name>A0A3P7M0D9_STRVU</name>
<accession>A0A3P7M0D9</accession>
<feature type="region of interest" description="Disordered" evidence="1">
    <location>
        <begin position="1"/>
        <end position="41"/>
    </location>
</feature>
<proteinExistence type="predicted"/>